<dbReference type="EMBL" id="DYUE01000305">
    <property type="protein sequence ID" value="HJG92605.1"/>
    <property type="molecule type" value="Genomic_DNA"/>
</dbReference>
<comment type="caution">
    <text evidence="1">The sequence shown here is derived from an EMBL/GenBank/DDBJ whole genome shotgun (WGS) entry which is preliminary data.</text>
</comment>
<reference evidence="1" key="1">
    <citation type="journal article" date="2021" name="PeerJ">
        <title>Extensive microbial diversity within the chicken gut microbiome revealed by metagenomics and culture.</title>
        <authorList>
            <person name="Gilroy R."/>
            <person name="Ravi A."/>
            <person name="Getino M."/>
            <person name="Pursley I."/>
            <person name="Horton D.L."/>
            <person name="Alikhan N.F."/>
            <person name="Baker D."/>
            <person name="Gharbi K."/>
            <person name="Hall N."/>
            <person name="Watson M."/>
            <person name="Adriaenssens E.M."/>
            <person name="Foster-Nyarko E."/>
            <person name="Jarju S."/>
            <person name="Secka A."/>
            <person name="Antonio M."/>
            <person name="Oren A."/>
            <person name="Chaudhuri R.R."/>
            <person name="La Ragione R."/>
            <person name="Hildebrand F."/>
            <person name="Pallen M.J."/>
        </authorList>
    </citation>
    <scope>NUCLEOTIDE SEQUENCE</scope>
    <source>
        <strain evidence="1">ChiGjej5B5-22894</strain>
    </source>
</reference>
<reference evidence="1" key="2">
    <citation type="submission" date="2021-09" db="EMBL/GenBank/DDBJ databases">
        <authorList>
            <person name="Gilroy R."/>
        </authorList>
    </citation>
    <scope>NUCLEOTIDE SEQUENCE</scope>
    <source>
        <strain evidence="1">ChiGjej5B5-22894</strain>
    </source>
</reference>
<accession>A0A921MY79</accession>
<evidence type="ECO:0000313" key="1">
    <source>
        <dbReference type="EMBL" id="HJG92605.1"/>
    </source>
</evidence>
<dbReference type="Proteomes" id="UP000742460">
    <property type="component" value="Unassembled WGS sequence"/>
</dbReference>
<sequence length="150" mass="16320">MPSTTPLPLASRAWRLLAVLAGVGVLLVGGLTRSNDLFPFGVLDQFSTGTDPNGEVVNTCLQGVREGEEPFDVPFGQRSVGIERADVENNLRSIEADPQLLAPLAAEHDRRHPDQPPLDALVLCQRITSLKDGTAHGEEEFVEVVRWEAQ</sequence>
<gene>
    <name evidence="1" type="ORF">K8V81_12870</name>
</gene>
<organism evidence="1 2">
    <name type="scientific">Brachybacterium massiliense</name>
    <dbReference type="NCBI Taxonomy" id="1755098"/>
    <lineage>
        <taxon>Bacteria</taxon>
        <taxon>Bacillati</taxon>
        <taxon>Actinomycetota</taxon>
        <taxon>Actinomycetes</taxon>
        <taxon>Micrococcales</taxon>
        <taxon>Dermabacteraceae</taxon>
        <taxon>Brachybacterium</taxon>
    </lineage>
</organism>
<proteinExistence type="predicted"/>
<name>A0A921MY79_9MICO</name>
<evidence type="ECO:0000313" key="2">
    <source>
        <dbReference type="Proteomes" id="UP000742460"/>
    </source>
</evidence>
<protein>
    <submittedName>
        <fullName evidence="1">Uncharacterized protein</fullName>
    </submittedName>
</protein>
<dbReference type="AlphaFoldDB" id="A0A921MY79"/>